<evidence type="ECO:0000259" key="7">
    <source>
        <dbReference type="SMART" id="SM01217"/>
    </source>
</evidence>
<dbReference type="Pfam" id="PF00933">
    <property type="entry name" value="Glyco_hydro_3"/>
    <property type="match status" value="1"/>
</dbReference>
<dbReference type="InterPro" id="IPR017853">
    <property type="entry name" value="GH"/>
</dbReference>
<proteinExistence type="inferred from homology"/>
<name>A0ABV9R874_9MICO</name>
<evidence type="ECO:0000256" key="4">
    <source>
        <dbReference type="ARBA" id="ARBA00022729"/>
    </source>
</evidence>
<organism evidence="8 9">
    <name type="scientific">Agromyces aurantiacus</name>
    <dbReference type="NCBI Taxonomy" id="165814"/>
    <lineage>
        <taxon>Bacteria</taxon>
        <taxon>Bacillati</taxon>
        <taxon>Actinomycetota</taxon>
        <taxon>Actinomycetes</taxon>
        <taxon>Micrococcales</taxon>
        <taxon>Microbacteriaceae</taxon>
        <taxon>Agromyces</taxon>
    </lineage>
</organism>
<reference evidence="9" key="1">
    <citation type="journal article" date="2019" name="Int. J. Syst. Evol. Microbiol.">
        <title>The Global Catalogue of Microorganisms (GCM) 10K type strain sequencing project: providing services to taxonomists for standard genome sequencing and annotation.</title>
        <authorList>
            <consortium name="The Broad Institute Genomics Platform"/>
            <consortium name="The Broad Institute Genome Sequencing Center for Infectious Disease"/>
            <person name="Wu L."/>
            <person name="Ma J."/>
        </authorList>
    </citation>
    <scope>NUCLEOTIDE SEQUENCE [LARGE SCALE GENOMIC DNA]</scope>
    <source>
        <strain evidence="9">CGMCC 1.12192</strain>
    </source>
</reference>
<dbReference type="GO" id="GO:0016787">
    <property type="term" value="F:hydrolase activity"/>
    <property type="evidence" value="ECO:0007669"/>
    <property type="project" value="UniProtKB-KW"/>
</dbReference>
<dbReference type="SMART" id="SM01217">
    <property type="entry name" value="Fn3_like"/>
    <property type="match status" value="1"/>
</dbReference>
<evidence type="ECO:0000256" key="1">
    <source>
        <dbReference type="ARBA" id="ARBA00000448"/>
    </source>
</evidence>
<comment type="caution">
    <text evidence="8">The sequence shown here is derived from an EMBL/GenBank/DDBJ whole genome shotgun (WGS) entry which is preliminary data.</text>
</comment>
<dbReference type="Gene3D" id="3.40.50.1700">
    <property type="entry name" value="Glycoside hydrolase family 3 C-terminal domain"/>
    <property type="match status" value="1"/>
</dbReference>
<dbReference type="EC" id="3.2.1.21" evidence="3"/>
<dbReference type="InterPro" id="IPR002772">
    <property type="entry name" value="Glyco_hydro_3_C"/>
</dbReference>
<feature type="domain" description="Fibronectin type III-like" evidence="7">
    <location>
        <begin position="638"/>
        <end position="710"/>
    </location>
</feature>
<dbReference type="Pfam" id="PF01915">
    <property type="entry name" value="Glyco_hydro_3_C"/>
    <property type="match status" value="1"/>
</dbReference>
<evidence type="ECO:0000256" key="3">
    <source>
        <dbReference type="ARBA" id="ARBA00012744"/>
    </source>
</evidence>
<dbReference type="InterPro" id="IPR001764">
    <property type="entry name" value="Glyco_hydro_3_N"/>
</dbReference>
<dbReference type="InterPro" id="IPR051915">
    <property type="entry name" value="Cellulose_Degrad_GH3"/>
</dbReference>
<evidence type="ECO:0000313" key="9">
    <source>
        <dbReference type="Proteomes" id="UP001595960"/>
    </source>
</evidence>
<comment type="similarity">
    <text evidence="2">Belongs to the glycosyl hydrolase 3 family.</text>
</comment>
<dbReference type="PANTHER" id="PTHR30620">
    <property type="entry name" value="PERIPLASMIC BETA-GLUCOSIDASE-RELATED"/>
    <property type="match status" value="1"/>
</dbReference>
<accession>A0ABV9R874</accession>
<comment type="catalytic activity">
    <reaction evidence="1">
        <text>Hydrolysis of terminal, non-reducing beta-D-glucosyl residues with release of beta-D-glucose.</text>
        <dbReference type="EC" id="3.2.1.21"/>
    </reaction>
</comment>
<keyword evidence="9" id="KW-1185">Reference proteome</keyword>
<dbReference type="Proteomes" id="UP001595960">
    <property type="component" value="Unassembled WGS sequence"/>
</dbReference>
<keyword evidence="6" id="KW-0326">Glycosidase</keyword>
<evidence type="ECO:0000256" key="2">
    <source>
        <dbReference type="ARBA" id="ARBA00005336"/>
    </source>
</evidence>
<dbReference type="EMBL" id="JBHSJC010000002">
    <property type="protein sequence ID" value="MFC4829905.1"/>
    <property type="molecule type" value="Genomic_DNA"/>
</dbReference>
<sequence>MSTDRICGLIERMNPAEKLGQLQIVFRPEPHDAAEIVRAGVGSIFWPRSAAATNELQRVAVEETRLGIPVLVGLDVIHGQRTISPVPLAQAAGFDPVLVQELAALAAAEARSGGVTWTFSPMADISRDPRWGRVVEGFGEDVHLTNSMVRAMVRGYQRDGLASPGSVASTAKHYVAYGAPQGGRDYDGVDVSEHQLRNVFLEPFRAAVDEGVTAVMAAFNTVAGVPMHLNRRLLTGVLKNEWGFAGIVVGDADGVRNLLPHRVAADEADAVRLAYEAGLDLEMGGVPAALSDAERSLIDGARLDDAVARVLALKERLGLFDDPYVDEGAEITEPTADGRRLVRRAAARACVLLRNDGTLPLASPRRVLLTGPYADSTDHLGAWTQHFGARAGTIADELRLRLAEATLEVIPGVGFLSDDASGIAAVVSAARSADVVVICAGEPSALSGEAASRSDLRLPGRQEELIRAVAGTGTPFVVVLESGRPLVVADWIDHAPAVLAAWHGGTEAPAGIVDVLLGDEDPAGRLPMSWPRSVGQIPIHYAHENTGRPATTGGTLTVDEADVGLHGPDNLQDKYTSKYLDLDLGPQFSFGHGGSYAAFAHGEPTVSAEQVALADLDAGATVTVSIQVTNTSGRTGDEVVQVYVEDLVASVAPPVRRLVAFERRTLAPSETAAFSFDIGVDQLGFWATDAAQPAFTVEPGLFRLHIGATLATTQPIDLWVR</sequence>
<dbReference type="Gene3D" id="3.20.20.300">
    <property type="entry name" value="Glycoside hydrolase, family 3, N-terminal domain"/>
    <property type="match status" value="1"/>
</dbReference>
<keyword evidence="5 8" id="KW-0378">Hydrolase</keyword>
<dbReference type="InterPro" id="IPR036962">
    <property type="entry name" value="Glyco_hydro_3_N_sf"/>
</dbReference>
<keyword evidence="4" id="KW-0732">Signal</keyword>
<gene>
    <name evidence="8" type="ORF">ACFPER_13940</name>
</gene>
<evidence type="ECO:0000256" key="6">
    <source>
        <dbReference type="ARBA" id="ARBA00023295"/>
    </source>
</evidence>
<dbReference type="InterPro" id="IPR026891">
    <property type="entry name" value="Fn3-like"/>
</dbReference>
<dbReference type="InterPro" id="IPR036881">
    <property type="entry name" value="Glyco_hydro_3_C_sf"/>
</dbReference>
<dbReference type="RefSeq" id="WP_307835035.1">
    <property type="nucleotide sequence ID" value="NZ_JAFBBW010000001.1"/>
</dbReference>
<dbReference type="SUPFAM" id="SSF51445">
    <property type="entry name" value="(Trans)glycosidases"/>
    <property type="match status" value="1"/>
</dbReference>
<dbReference type="PANTHER" id="PTHR30620:SF16">
    <property type="entry name" value="LYSOSOMAL BETA GLUCOSIDASE"/>
    <property type="match status" value="1"/>
</dbReference>
<dbReference type="SUPFAM" id="SSF52279">
    <property type="entry name" value="Beta-D-glucan exohydrolase, C-terminal domain"/>
    <property type="match status" value="1"/>
</dbReference>
<evidence type="ECO:0000313" key="8">
    <source>
        <dbReference type="EMBL" id="MFC4829905.1"/>
    </source>
</evidence>
<dbReference type="Gene3D" id="2.60.40.10">
    <property type="entry name" value="Immunoglobulins"/>
    <property type="match status" value="1"/>
</dbReference>
<dbReference type="InterPro" id="IPR013783">
    <property type="entry name" value="Ig-like_fold"/>
</dbReference>
<evidence type="ECO:0000256" key="5">
    <source>
        <dbReference type="ARBA" id="ARBA00022801"/>
    </source>
</evidence>
<dbReference type="PRINTS" id="PR00133">
    <property type="entry name" value="GLHYDRLASE3"/>
</dbReference>
<dbReference type="Pfam" id="PF14310">
    <property type="entry name" value="Fn3-like"/>
    <property type="match status" value="1"/>
</dbReference>
<protein>
    <recommendedName>
        <fullName evidence="3">beta-glucosidase</fullName>
        <ecNumber evidence="3">3.2.1.21</ecNumber>
    </recommendedName>
</protein>